<keyword evidence="5 8" id="KW-0732">Signal</keyword>
<keyword evidence="3" id="KW-1134">Transmembrane beta strand</keyword>
<evidence type="ECO:0000313" key="10">
    <source>
        <dbReference type="Proteomes" id="UP000326903"/>
    </source>
</evidence>
<dbReference type="AlphaFoldDB" id="A0A5J5ILQ9"/>
<sequence>MKAMYLIAIVLFAVTKSYAQEPADALRYSWLTTNGTARNQAIGGAGASLGGEFSSLFINPAGLGFYKTNEFVLTPGYSLKNFNSTYKANSEKSNNNNFNLGASGLLISSPTPDRPIKSFTFAIGANRIADFNKNIYYKGQNSTSSYSEKYLEELANNNVTDPNSAAADYPFGSSQAFNTYLIDTVHASDGSVSGYRSQANPNFGLIQENTINTSGGITDISAGVGLDLNEKFFFGGTLSFPFLNYDRNSHYKESDASGNANNNFNYFESNETLNTKGIGINGKLGIIYKPMEDVRIGVAVHTPTIYQLTDKYSAEVITDLEGYGGAGVKSQSTLDLNNGQLLETKYNLVAPLKVIVSGSYVFREAADVRNQRGFITADVEYANYKGASFKAADKTDATSKNYYSSLTDAIKNTYKNAINARIGGELKYNTYMFRLGGAYYGNPYKNETASLYKVSGGLGYRNKGIFIDLTYVYTINKDINYPYLLQDKPNVPALIKNTGGNIIATIGFKI</sequence>
<name>A0A5J5ILQ9_9BACT</name>
<dbReference type="SUPFAM" id="SSF56935">
    <property type="entry name" value="Porins"/>
    <property type="match status" value="1"/>
</dbReference>
<dbReference type="InterPro" id="IPR005017">
    <property type="entry name" value="OMPP1/FadL/TodX"/>
</dbReference>
<dbReference type="GO" id="GO:0015483">
    <property type="term" value="F:long-chain fatty acid transporting porin activity"/>
    <property type="evidence" value="ECO:0007669"/>
    <property type="project" value="TreeGrafter"/>
</dbReference>
<organism evidence="9 10">
    <name type="scientific">Ginsengibacter hankyongi</name>
    <dbReference type="NCBI Taxonomy" id="2607284"/>
    <lineage>
        <taxon>Bacteria</taxon>
        <taxon>Pseudomonadati</taxon>
        <taxon>Bacteroidota</taxon>
        <taxon>Chitinophagia</taxon>
        <taxon>Chitinophagales</taxon>
        <taxon>Chitinophagaceae</taxon>
        <taxon>Ginsengibacter</taxon>
    </lineage>
</organism>
<evidence type="ECO:0000256" key="1">
    <source>
        <dbReference type="ARBA" id="ARBA00004571"/>
    </source>
</evidence>
<keyword evidence="4" id="KW-0812">Transmembrane</keyword>
<evidence type="ECO:0000256" key="7">
    <source>
        <dbReference type="ARBA" id="ARBA00023237"/>
    </source>
</evidence>
<evidence type="ECO:0000256" key="3">
    <source>
        <dbReference type="ARBA" id="ARBA00022452"/>
    </source>
</evidence>
<feature type="chain" id="PRO_5023871634" evidence="8">
    <location>
        <begin position="20"/>
        <end position="510"/>
    </location>
</feature>
<reference evidence="9 10" key="1">
    <citation type="submission" date="2019-09" db="EMBL/GenBank/DDBJ databases">
        <title>Draft genome sequence of Ginsengibacter sp. BR5-29.</title>
        <authorList>
            <person name="Im W.-T."/>
        </authorList>
    </citation>
    <scope>NUCLEOTIDE SEQUENCE [LARGE SCALE GENOMIC DNA]</scope>
    <source>
        <strain evidence="9 10">BR5-29</strain>
    </source>
</reference>
<evidence type="ECO:0000313" key="9">
    <source>
        <dbReference type="EMBL" id="KAA9041303.1"/>
    </source>
</evidence>
<dbReference type="Gene3D" id="2.40.160.60">
    <property type="entry name" value="Outer membrane protein transport protein (OMPP1/FadL/TodX)"/>
    <property type="match status" value="1"/>
</dbReference>
<dbReference type="EMBL" id="VYQF01000001">
    <property type="protein sequence ID" value="KAA9041303.1"/>
    <property type="molecule type" value="Genomic_DNA"/>
</dbReference>
<proteinExistence type="inferred from homology"/>
<protein>
    <submittedName>
        <fullName evidence="9">Aromatic hydrocarbon degradation protein</fullName>
    </submittedName>
</protein>
<dbReference type="PANTHER" id="PTHR35093:SF8">
    <property type="entry name" value="OUTER MEMBRANE PROTEIN NMB0088-RELATED"/>
    <property type="match status" value="1"/>
</dbReference>
<evidence type="ECO:0000256" key="2">
    <source>
        <dbReference type="ARBA" id="ARBA00008163"/>
    </source>
</evidence>
<comment type="subcellular location">
    <subcellularLocation>
        <location evidence="1">Cell outer membrane</location>
        <topology evidence="1">Multi-pass membrane protein</topology>
    </subcellularLocation>
</comment>
<evidence type="ECO:0000256" key="6">
    <source>
        <dbReference type="ARBA" id="ARBA00023136"/>
    </source>
</evidence>
<evidence type="ECO:0000256" key="4">
    <source>
        <dbReference type="ARBA" id="ARBA00022692"/>
    </source>
</evidence>
<comment type="caution">
    <text evidence="9">The sequence shown here is derived from an EMBL/GenBank/DDBJ whole genome shotgun (WGS) entry which is preliminary data.</text>
</comment>
<evidence type="ECO:0000256" key="8">
    <source>
        <dbReference type="SAM" id="SignalP"/>
    </source>
</evidence>
<dbReference type="RefSeq" id="WP_150413392.1">
    <property type="nucleotide sequence ID" value="NZ_VYQF01000001.1"/>
</dbReference>
<feature type="signal peptide" evidence="8">
    <location>
        <begin position="1"/>
        <end position="19"/>
    </location>
</feature>
<keyword evidence="10" id="KW-1185">Reference proteome</keyword>
<evidence type="ECO:0000256" key="5">
    <source>
        <dbReference type="ARBA" id="ARBA00022729"/>
    </source>
</evidence>
<dbReference type="GO" id="GO:0009279">
    <property type="term" value="C:cell outer membrane"/>
    <property type="evidence" value="ECO:0007669"/>
    <property type="project" value="UniProtKB-SubCell"/>
</dbReference>
<keyword evidence="6" id="KW-0472">Membrane</keyword>
<comment type="similarity">
    <text evidence="2">Belongs to the OmpP1/FadL family.</text>
</comment>
<dbReference type="Proteomes" id="UP000326903">
    <property type="component" value="Unassembled WGS sequence"/>
</dbReference>
<keyword evidence="7" id="KW-0998">Cell outer membrane</keyword>
<accession>A0A5J5ILQ9</accession>
<gene>
    <name evidence="9" type="ORF">FW778_04505</name>
</gene>
<dbReference type="PANTHER" id="PTHR35093">
    <property type="entry name" value="OUTER MEMBRANE PROTEIN NMB0088-RELATED"/>
    <property type="match status" value="1"/>
</dbReference>